<feature type="transmembrane region" description="Helical" evidence="1">
    <location>
        <begin position="417"/>
        <end position="441"/>
    </location>
</feature>
<evidence type="ECO:0000313" key="4">
    <source>
        <dbReference type="Proteomes" id="UP001432322"/>
    </source>
</evidence>
<accession>A0AAV5V4S2</accession>
<dbReference type="EMBL" id="BTSY01000002">
    <property type="protein sequence ID" value="GMT13525.1"/>
    <property type="molecule type" value="Genomic_DNA"/>
</dbReference>
<dbReference type="Gene3D" id="3.40.50.1110">
    <property type="entry name" value="SGNH hydrolase"/>
    <property type="match status" value="1"/>
</dbReference>
<keyword evidence="1" id="KW-0812">Transmembrane</keyword>
<keyword evidence="1" id="KW-1133">Transmembrane helix</keyword>
<protein>
    <recommendedName>
        <fullName evidence="5">Lipase</fullName>
    </recommendedName>
</protein>
<dbReference type="PANTHER" id="PTHR21325:SF24">
    <property type="entry name" value="LIPASE_GDSL DOMAIN-CONTAINING PROTEIN"/>
    <property type="match status" value="1"/>
</dbReference>
<dbReference type="CDD" id="cd01824">
    <property type="entry name" value="Phospholipase_B_like"/>
    <property type="match status" value="1"/>
</dbReference>
<gene>
    <name evidence="3" type="ORF">PFISCL1PPCAC_4822</name>
</gene>
<name>A0AAV5V4S2_9BILA</name>
<dbReference type="InterPro" id="IPR036514">
    <property type="entry name" value="SGNH_hydro_sf"/>
</dbReference>
<dbReference type="GO" id="GO:0006644">
    <property type="term" value="P:phospholipid metabolic process"/>
    <property type="evidence" value="ECO:0007669"/>
    <property type="project" value="TreeGrafter"/>
</dbReference>
<evidence type="ECO:0008006" key="5">
    <source>
        <dbReference type="Google" id="ProtNLM"/>
    </source>
</evidence>
<sequence>VHNTMLIRLLTLSAALTVCQSIIDPRTIIDSLPIYKNYTEIRKKYFDIIRDYPYGDADFRCGSKEPTPGGPKDAHHIRPSDIRVVAAIGDSLTAGREALTEASIDIGTEYRGVAFDAGGDGSLATRATIPNILTTFSPSLAGASHGSKKGPFRVNRGDATIDFNVAVSGSFSTDLQEQVIDLENRLRSSPAVNFEEDWKLITVFIGSNDLCKYGTDNTTDFSPEAFVGRVKETLLHIKENIPRSFANLMPPFNVFAINETHESAPFCEKFHHVACPSLFVLSQEEGSSLFNQYSEGLLDLPKQLNSDNFAVTVNKALNMERLPQIWGTPHFALLAVDCFHFSGFTHDVAAKIVWRNLLKPESDRRDANDFATLELQSIACPSEACPYLHSNLTDCSKPLVRVLIEPSSVQSLNNRPAAVMAIFGILMGCAMLAAGTVATVVRFRRRYKRRITERTPLLTAHYYDTVF</sequence>
<dbReference type="PANTHER" id="PTHR21325">
    <property type="entry name" value="PHOSPHOLIPASE B, PLB1"/>
    <property type="match status" value="1"/>
</dbReference>
<dbReference type="InterPro" id="IPR001087">
    <property type="entry name" value="GDSL"/>
</dbReference>
<dbReference type="InterPro" id="IPR038885">
    <property type="entry name" value="PLB1"/>
</dbReference>
<organism evidence="3 4">
    <name type="scientific">Pristionchus fissidentatus</name>
    <dbReference type="NCBI Taxonomy" id="1538716"/>
    <lineage>
        <taxon>Eukaryota</taxon>
        <taxon>Metazoa</taxon>
        <taxon>Ecdysozoa</taxon>
        <taxon>Nematoda</taxon>
        <taxon>Chromadorea</taxon>
        <taxon>Rhabditida</taxon>
        <taxon>Rhabditina</taxon>
        <taxon>Diplogasteromorpha</taxon>
        <taxon>Diplogasteroidea</taxon>
        <taxon>Neodiplogasteridae</taxon>
        <taxon>Pristionchus</taxon>
    </lineage>
</organism>
<feature type="signal peptide" evidence="2">
    <location>
        <begin position="1"/>
        <end position="21"/>
    </location>
</feature>
<dbReference type="SUPFAM" id="SSF52266">
    <property type="entry name" value="SGNH hydrolase"/>
    <property type="match status" value="1"/>
</dbReference>
<keyword evidence="2" id="KW-0732">Signal</keyword>
<evidence type="ECO:0000256" key="1">
    <source>
        <dbReference type="SAM" id="Phobius"/>
    </source>
</evidence>
<dbReference type="AlphaFoldDB" id="A0AAV5V4S2"/>
<feature type="non-terminal residue" evidence="3">
    <location>
        <position position="1"/>
    </location>
</feature>
<proteinExistence type="predicted"/>
<keyword evidence="4" id="KW-1185">Reference proteome</keyword>
<keyword evidence="1" id="KW-0472">Membrane</keyword>
<reference evidence="3" key="1">
    <citation type="submission" date="2023-10" db="EMBL/GenBank/DDBJ databases">
        <title>Genome assembly of Pristionchus species.</title>
        <authorList>
            <person name="Yoshida K."/>
            <person name="Sommer R.J."/>
        </authorList>
    </citation>
    <scope>NUCLEOTIDE SEQUENCE</scope>
    <source>
        <strain evidence="3">RS5133</strain>
    </source>
</reference>
<feature type="chain" id="PRO_5043854103" description="Lipase" evidence="2">
    <location>
        <begin position="22"/>
        <end position="467"/>
    </location>
</feature>
<comment type="caution">
    <text evidence="3">The sequence shown here is derived from an EMBL/GenBank/DDBJ whole genome shotgun (WGS) entry which is preliminary data.</text>
</comment>
<evidence type="ECO:0000313" key="3">
    <source>
        <dbReference type="EMBL" id="GMT13525.1"/>
    </source>
</evidence>
<dbReference type="Pfam" id="PF00657">
    <property type="entry name" value="Lipase_GDSL"/>
    <property type="match status" value="1"/>
</dbReference>
<dbReference type="Proteomes" id="UP001432322">
    <property type="component" value="Unassembled WGS sequence"/>
</dbReference>
<dbReference type="InterPro" id="IPR035547">
    <property type="entry name" value="Phospholipase_B"/>
</dbReference>
<evidence type="ECO:0000256" key="2">
    <source>
        <dbReference type="SAM" id="SignalP"/>
    </source>
</evidence>
<dbReference type="GO" id="GO:0004620">
    <property type="term" value="F:phospholipase activity"/>
    <property type="evidence" value="ECO:0007669"/>
    <property type="project" value="InterPro"/>
</dbReference>